<dbReference type="EMBL" id="JANPWB010000016">
    <property type="protein sequence ID" value="KAJ1083960.1"/>
    <property type="molecule type" value="Genomic_DNA"/>
</dbReference>
<dbReference type="AlphaFoldDB" id="A0AAV7L7P9"/>
<gene>
    <name evidence="1" type="ORF">NDU88_004115</name>
</gene>
<protein>
    <submittedName>
        <fullName evidence="1">Uncharacterized protein</fullName>
    </submittedName>
</protein>
<evidence type="ECO:0000313" key="1">
    <source>
        <dbReference type="EMBL" id="KAJ1083960.1"/>
    </source>
</evidence>
<accession>A0AAV7L7P9</accession>
<name>A0AAV7L7P9_PLEWA</name>
<reference evidence="1" key="1">
    <citation type="journal article" date="2022" name="bioRxiv">
        <title>Sequencing and chromosome-scale assembly of the giantPleurodeles waltlgenome.</title>
        <authorList>
            <person name="Brown T."/>
            <person name="Elewa A."/>
            <person name="Iarovenko S."/>
            <person name="Subramanian E."/>
            <person name="Araus A.J."/>
            <person name="Petzold A."/>
            <person name="Susuki M."/>
            <person name="Suzuki K.-i.T."/>
            <person name="Hayashi T."/>
            <person name="Toyoda A."/>
            <person name="Oliveira C."/>
            <person name="Osipova E."/>
            <person name="Leigh N.D."/>
            <person name="Simon A."/>
            <person name="Yun M.H."/>
        </authorList>
    </citation>
    <scope>NUCLEOTIDE SEQUENCE</scope>
    <source>
        <strain evidence="1">20211129_DDA</strain>
        <tissue evidence="1">Liver</tissue>
    </source>
</reference>
<comment type="caution">
    <text evidence="1">The sequence shown here is derived from an EMBL/GenBank/DDBJ whole genome shotgun (WGS) entry which is preliminary data.</text>
</comment>
<organism evidence="1 2">
    <name type="scientific">Pleurodeles waltl</name>
    <name type="common">Iberian ribbed newt</name>
    <dbReference type="NCBI Taxonomy" id="8319"/>
    <lineage>
        <taxon>Eukaryota</taxon>
        <taxon>Metazoa</taxon>
        <taxon>Chordata</taxon>
        <taxon>Craniata</taxon>
        <taxon>Vertebrata</taxon>
        <taxon>Euteleostomi</taxon>
        <taxon>Amphibia</taxon>
        <taxon>Batrachia</taxon>
        <taxon>Caudata</taxon>
        <taxon>Salamandroidea</taxon>
        <taxon>Salamandridae</taxon>
        <taxon>Pleurodelinae</taxon>
        <taxon>Pleurodeles</taxon>
    </lineage>
</organism>
<proteinExistence type="predicted"/>
<dbReference type="Proteomes" id="UP001066276">
    <property type="component" value="Chromosome 12"/>
</dbReference>
<keyword evidence="2" id="KW-1185">Reference proteome</keyword>
<sequence length="66" mass="6674">MPGLLGALPARCGTPPETPATPGSGWHLAALLSGAWVCRICPREALQLPVSAEALSVLSAGAARRV</sequence>
<evidence type="ECO:0000313" key="2">
    <source>
        <dbReference type="Proteomes" id="UP001066276"/>
    </source>
</evidence>